<accession>A0A1H5T3W3</accession>
<gene>
    <name evidence="3" type="ORF">Tchl_1314</name>
</gene>
<dbReference type="Pfam" id="PF02630">
    <property type="entry name" value="SCO1-SenC"/>
    <property type="match status" value="1"/>
</dbReference>
<dbReference type="CDD" id="cd02968">
    <property type="entry name" value="SCO"/>
    <property type="match status" value="1"/>
</dbReference>
<dbReference type="AlphaFoldDB" id="A0A1H5T3W3"/>
<evidence type="ECO:0000256" key="1">
    <source>
        <dbReference type="ARBA" id="ARBA00010996"/>
    </source>
</evidence>
<protein>
    <submittedName>
        <fullName evidence="3">Cytochrome oxidase biogenesis protein</fullName>
    </submittedName>
</protein>
<reference evidence="3 4" key="1">
    <citation type="submission" date="2016-12" db="EMBL/GenBank/DDBJ databases">
        <title>Complete genome sequence of Thauera chlorobenzoica, a Betaproteobacterium degrading haloaromatics anaerobically to CO2 and halides.</title>
        <authorList>
            <person name="Goris T."/>
            <person name="Mergelsberg M."/>
            <person name="Boll M."/>
        </authorList>
    </citation>
    <scope>NUCLEOTIDE SEQUENCE [LARGE SCALE GENOMIC DNA]</scope>
    <source>
        <strain evidence="3 4">3CB1</strain>
    </source>
</reference>
<dbReference type="InterPro" id="IPR013766">
    <property type="entry name" value="Thioredoxin_domain"/>
</dbReference>
<sequence>MKSGARNFAAAVAVAVLGTTTLWWGSDGFTAFTSEAARRLSVLENPRPLPAVALEDQDGRRFTLQDYRGRLLAVEFIYTRCETICYSLGTVFRQIREQVPAAALGREFALLSISFDPGHDEPARLRDYGRRFGADGGDWRIARPADADGLRALLAAFGVVVIPDAFGGFEHNAALHLVGRDGRLEEIRDLDAVAPFVAALGARL</sequence>
<organism evidence="3 4">
    <name type="scientific">Thauera chlorobenzoica</name>
    <dbReference type="NCBI Taxonomy" id="96773"/>
    <lineage>
        <taxon>Bacteria</taxon>
        <taxon>Pseudomonadati</taxon>
        <taxon>Pseudomonadota</taxon>
        <taxon>Betaproteobacteria</taxon>
        <taxon>Rhodocyclales</taxon>
        <taxon>Zoogloeaceae</taxon>
        <taxon>Thauera</taxon>
    </lineage>
</organism>
<dbReference type="InterPro" id="IPR003782">
    <property type="entry name" value="SCO1/SenC"/>
</dbReference>
<name>A0A1H5T3W3_9RHOO</name>
<proteinExistence type="inferred from homology"/>
<dbReference type="KEGG" id="tcl:Tchl_1314"/>
<evidence type="ECO:0000256" key="2">
    <source>
        <dbReference type="ARBA" id="ARBA00023008"/>
    </source>
</evidence>
<evidence type="ECO:0000313" key="4">
    <source>
        <dbReference type="Proteomes" id="UP000185739"/>
    </source>
</evidence>
<dbReference type="InterPro" id="IPR036249">
    <property type="entry name" value="Thioredoxin-like_sf"/>
</dbReference>
<dbReference type="PROSITE" id="PS51352">
    <property type="entry name" value="THIOREDOXIN_2"/>
    <property type="match status" value="1"/>
</dbReference>
<dbReference type="EMBL" id="CP018839">
    <property type="protein sequence ID" value="APR04173.1"/>
    <property type="molecule type" value="Genomic_DNA"/>
</dbReference>
<evidence type="ECO:0000313" key="3">
    <source>
        <dbReference type="EMBL" id="APR04173.1"/>
    </source>
</evidence>
<dbReference type="OrthoDB" id="8550465at2"/>
<dbReference type="Proteomes" id="UP000185739">
    <property type="component" value="Chromosome"/>
</dbReference>
<keyword evidence="2" id="KW-0186">Copper</keyword>
<keyword evidence="4" id="KW-1185">Reference proteome</keyword>
<dbReference type="SUPFAM" id="SSF52833">
    <property type="entry name" value="Thioredoxin-like"/>
    <property type="match status" value="1"/>
</dbReference>
<dbReference type="PANTHER" id="PTHR12151:SF25">
    <property type="entry name" value="LINALOOL DEHYDRATASE_ISOMERASE DOMAIN-CONTAINING PROTEIN"/>
    <property type="match status" value="1"/>
</dbReference>
<dbReference type="PANTHER" id="PTHR12151">
    <property type="entry name" value="ELECTRON TRANSPORT PROTIN SCO1/SENC FAMILY MEMBER"/>
    <property type="match status" value="1"/>
</dbReference>
<dbReference type="Gene3D" id="3.40.30.10">
    <property type="entry name" value="Glutaredoxin"/>
    <property type="match status" value="1"/>
</dbReference>
<dbReference type="STRING" id="96773.Tchl_1314"/>
<comment type="similarity">
    <text evidence="1">Belongs to the SCO1/2 family.</text>
</comment>
<dbReference type="RefSeq" id="WP_075147687.1">
    <property type="nucleotide sequence ID" value="NZ_CP018839.1"/>
</dbReference>